<dbReference type="AlphaFoldDB" id="A0A3B1C8U1"/>
<dbReference type="CDD" id="cd19105">
    <property type="entry name" value="AKR_unchar"/>
    <property type="match status" value="1"/>
</dbReference>
<dbReference type="PROSITE" id="PS51318">
    <property type="entry name" value="TAT"/>
    <property type="match status" value="1"/>
</dbReference>
<evidence type="ECO:0000259" key="1">
    <source>
        <dbReference type="Pfam" id="PF00248"/>
    </source>
</evidence>
<sequence>MKRRDFLITTGAGAMAGLGAIGGSPEASADPPKIQKYGTLGRTGLKISDISFGCGASPSPSLLARAVDMGINYFDTAPDYSGSEFNIGRFIKQRGKRDDLILATKFCQQGSYPGHLDKSADKADYIKMVDKSLERLNTDYIDVIFVHAMGEEGAEYEDRLFDEDMLSAFEQLKKDGKARFLAVSSHGPVRMEELMMKAVKSGHYDIIMPAHNFMKFPNVPAVVAEAGKRNIGVIAMKTMAGAKDIDLEPAKGEPFAHAAFGFVLRSPHV</sequence>
<dbReference type="InterPro" id="IPR053135">
    <property type="entry name" value="AKR2_Oxidoreductase"/>
</dbReference>
<proteinExistence type="predicted"/>
<organism evidence="2">
    <name type="scientific">hydrothermal vent metagenome</name>
    <dbReference type="NCBI Taxonomy" id="652676"/>
    <lineage>
        <taxon>unclassified sequences</taxon>
        <taxon>metagenomes</taxon>
        <taxon>ecological metagenomes</taxon>
    </lineage>
</organism>
<accession>A0A3B1C8U1</accession>
<dbReference type="EMBL" id="UOGE01000055">
    <property type="protein sequence ID" value="VAX20374.1"/>
    <property type="molecule type" value="Genomic_DNA"/>
</dbReference>
<dbReference type="InterPro" id="IPR020471">
    <property type="entry name" value="AKR"/>
</dbReference>
<dbReference type="InterPro" id="IPR023210">
    <property type="entry name" value="NADP_OxRdtase_dom"/>
</dbReference>
<dbReference type="Gene3D" id="3.20.20.100">
    <property type="entry name" value="NADP-dependent oxidoreductase domain"/>
    <property type="match status" value="1"/>
</dbReference>
<gene>
    <name evidence="2" type="ORF">MNBD_NITROSPINAE02-1019</name>
</gene>
<dbReference type="PRINTS" id="PR00069">
    <property type="entry name" value="ALDKETRDTASE"/>
</dbReference>
<reference evidence="2" key="1">
    <citation type="submission" date="2018-06" db="EMBL/GenBank/DDBJ databases">
        <authorList>
            <person name="Zhirakovskaya E."/>
        </authorList>
    </citation>
    <scope>NUCLEOTIDE SEQUENCE</scope>
</reference>
<dbReference type="PANTHER" id="PTHR43312:SF1">
    <property type="entry name" value="NADP-DEPENDENT OXIDOREDUCTASE DOMAIN-CONTAINING PROTEIN"/>
    <property type="match status" value="1"/>
</dbReference>
<protein>
    <recommendedName>
        <fullName evidence="1">NADP-dependent oxidoreductase domain-containing protein</fullName>
    </recommendedName>
</protein>
<dbReference type="SUPFAM" id="SSF51430">
    <property type="entry name" value="NAD(P)-linked oxidoreductase"/>
    <property type="match status" value="1"/>
</dbReference>
<dbReference type="GO" id="GO:0016491">
    <property type="term" value="F:oxidoreductase activity"/>
    <property type="evidence" value="ECO:0007669"/>
    <property type="project" value="InterPro"/>
</dbReference>
<dbReference type="Pfam" id="PF00248">
    <property type="entry name" value="Aldo_ket_red"/>
    <property type="match status" value="1"/>
</dbReference>
<dbReference type="InterPro" id="IPR006311">
    <property type="entry name" value="TAT_signal"/>
</dbReference>
<name>A0A3B1C8U1_9ZZZZ</name>
<feature type="domain" description="NADP-dependent oxidoreductase" evidence="1">
    <location>
        <begin position="62"/>
        <end position="241"/>
    </location>
</feature>
<evidence type="ECO:0000313" key="2">
    <source>
        <dbReference type="EMBL" id="VAX20374.1"/>
    </source>
</evidence>
<feature type="non-terminal residue" evidence="2">
    <location>
        <position position="269"/>
    </location>
</feature>
<dbReference type="PANTHER" id="PTHR43312">
    <property type="entry name" value="D-THREO-ALDOSE 1-DEHYDROGENASE"/>
    <property type="match status" value="1"/>
</dbReference>
<dbReference type="InterPro" id="IPR036812">
    <property type="entry name" value="NAD(P)_OxRdtase_dom_sf"/>
</dbReference>